<name>A0ABT3B3V8_9CYAN</name>
<proteinExistence type="predicted"/>
<keyword evidence="2" id="KW-1185">Reference proteome</keyword>
<protein>
    <recommendedName>
        <fullName evidence="3">TMhelix containing protein</fullName>
    </recommendedName>
</protein>
<comment type="caution">
    <text evidence="1">The sequence shown here is derived from an EMBL/GenBank/DDBJ whole genome shotgun (WGS) entry which is preliminary data.</text>
</comment>
<evidence type="ECO:0000313" key="2">
    <source>
        <dbReference type="Proteomes" id="UP001526143"/>
    </source>
</evidence>
<accession>A0ABT3B3V8</accession>
<organism evidence="1 2">
    <name type="scientific">Plectonema radiosum NIES-515</name>
    <dbReference type="NCBI Taxonomy" id="2986073"/>
    <lineage>
        <taxon>Bacteria</taxon>
        <taxon>Bacillati</taxon>
        <taxon>Cyanobacteriota</taxon>
        <taxon>Cyanophyceae</taxon>
        <taxon>Oscillatoriophycideae</taxon>
        <taxon>Oscillatoriales</taxon>
        <taxon>Microcoleaceae</taxon>
        <taxon>Plectonema</taxon>
    </lineage>
</organism>
<dbReference type="RefSeq" id="WP_263747679.1">
    <property type="nucleotide sequence ID" value="NZ_JAOWRF010000302.1"/>
</dbReference>
<gene>
    <name evidence="1" type="ORF">OGM63_21400</name>
</gene>
<dbReference type="EMBL" id="JAOWRF010000302">
    <property type="protein sequence ID" value="MCV3216034.1"/>
    <property type="molecule type" value="Genomic_DNA"/>
</dbReference>
<evidence type="ECO:0000313" key="1">
    <source>
        <dbReference type="EMBL" id="MCV3216034.1"/>
    </source>
</evidence>
<reference evidence="1 2" key="1">
    <citation type="submission" date="2022-10" db="EMBL/GenBank/DDBJ databases">
        <title>Identification of biosynthetic pathway for the production of the potent trypsin inhibitor radiosumin.</title>
        <authorList>
            <person name="Fewer D.P."/>
            <person name="Delbaje E."/>
            <person name="Ouyang X."/>
            <person name="Agostino P.D."/>
            <person name="Wahlsten M."/>
            <person name="Jokela J."/>
            <person name="Permi P."/>
            <person name="Haapaniemi E."/>
            <person name="Koistinen H."/>
        </authorList>
    </citation>
    <scope>NUCLEOTIDE SEQUENCE [LARGE SCALE GENOMIC DNA]</scope>
    <source>
        <strain evidence="1 2">NIES-515</strain>
    </source>
</reference>
<evidence type="ECO:0008006" key="3">
    <source>
        <dbReference type="Google" id="ProtNLM"/>
    </source>
</evidence>
<dbReference type="Proteomes" id="UP001526143">
    <property type="component" value="Unassembled WGS sequence"/>
</dbReference>
<sequence length="101" mass="11620">MKELNIQTLIALGAFLLALLTNVFGVVVWYAVWYANSEKKKYAAERDFNHLKNNQIEISGGIAEIAKDLDGRFDDLDKRLNSQDHDLLEIKTYLNIHVKQE</sequence>